<evidence type="ECO:0000256" key="4">
    <source>
        <dbReference type="ARBA" id="ARBA00022801"/>
    </source>
</evidence>
<dbReference type="GO" id="GO:0016829">
    <property type="term" value="F:lyase activity"/>
    <property type="evidence" value="ECO:0007669"/>
    <property type="project" value="UniProtKB-KW"/>
</dbReference>
<dbReference type="Pfam" id="PF00117">
    <property type="entry name" value="GATase"/>
    <property type="match status" value="1"/>
</dbReference>
<evidence type="ECO:0000259" key="12">
    <source>
        <dbReference type="Pfam" id="PF00117"/>
    </source>
</evidence>
<sequence length="208" mass="22845">MTSRHLTIVDYGMGNLWSVRNALMFLGCEVEICSNPNRIEEASCLILPGVGSFRRAMERLRAADLDQAILNSVRTRSSKILGICLGMHLLGTTGSEDGSTKGLGLIDATVDGFVLPENRQHKIPHTGFNVVHSTESSRLFSALPRQADFYFVHSYRMLADGLPGEAGICHHGESFMATYEEGNVFAAQFHPEKSQTNGLLLLKSFLES</sequence>
<evidence type="ECO:0000313" key="14">
    <source>
        <dbReference type="Proteomes" id="UP000219439"/>
    </source>
</evidence>
<evidence type="ECO:0000256" key="10">
    <source>
        <dbReference type="HAMAP-Rule" id="MF_00278"/>
    </source>
</evidence>
<dbReference type="Proteomes" id="UP000219439">
    <property type="component" value="Unassembled WGS sequence"/>
</dbReference>
<dbReference type="AlphaFoldDB" id="A0A285PEE8"/>
<dbReference type="GO" id="GO:0000107">
    <property type="term" value="F:imidazoleglycerol-phosphate synthase activity"/>
    <property type="evidence" value="ECO:0007669"/>
    <property type="project" value="UniProtKB-UniRule"/>
</dbReference>
<keyword evidence="3 10" id="KW-0028">Amino-acid biosynthesis</keyword>
<evidence type="ECO:0000256" key="2">
    <source>
        <dbReference type="ARBA" id="ARBA00011152"/>
    </source>
</evidence>
<dbReference type="HAMAP" id="MF_00278">
    <property type="entry name" value="HisH"/>
    <property type="match status" value="1"/>
</dbReference>
<dbReference type="UniPathway" id="UPA00031">
    <property type="reaction ID" value="UER00010"/>
</dbReference>
<dbReference type="OrthoDB" id="9807137at2"/>
<keyword evidence="10" id="KW-0963">Cytoplasm</keyword>
<accession>A0A285PEE8</accession>
<name>A0A285PEE8_9HYPH</name>
<feature type="active site" evidence="10 11">
    <location>
        <position position="192"/>
    </location>
</feature>
<evidence type="ECO:0000256" key="11">
    <source>
        <dbReference type="PIRSR" id="PIRSR000495-1"/>
    </source>
</evidence>
<evidence type="ECO:0000256" key="9">
    <source>
        <dbReference type="ARBA" id="ARBA00049534"/>
    </source>
</evidence>
<feature type="domain" description="Glutamine amidotransferase" evidence="12">
    <location>
        <begin position="8"/>
        <end position="198"/>
    </location>
</feature>
<keyword evidence="6 10" id="KW-0368">Histidine biosynthesis</keyword>
<dbReference type="PROSITE" id="PS51273">
    <property type="entry name" value="GATASE_TYPE_1"/>
    <property type="match status" value="1"/>
</dbReference>
<dbReference type="EMBL" id="OBEL01000004">
    <property type="protein sequence ID" value="SNZ20130.1"/>
    <property type="molecule type" value="Genomic_DNA"/>
</dbReference>
<feature type="active site" description="Nucleophile" evidence="10 11">
    <location>
        <position position="84"/>
    </location>
</feature>
<evidence type="ECO:0000256" key="3">
    <source>
        <dbReference type="ARBA" id="ARBA00022605"/>
    </source>
</evidence>
<comment type="catalytic activity">
    <reaction evidence="9 10">
        <text>L-glutamine + H2O = L-glutamate + NH4(+)</text>
        <dbReference type="Rhea" id="RHEA:15889"/>
        <dbReference type="ChEBI" id="CHEBI:15377"/>
        <dbReference type="ChEBI" id="CHEBI:28938"/>
        <dbReference type="ChEBI" id="CHEBI:29985"/>
        <dbReference type="ChEBI" id="CHEBI:58359"/>
        <dbReference type="EC" id="3.5.1.2"/>
    </reaction>
</comment>
<evidence type="ECO:0000256" key="7">
    <source>
        <dbReference type="ARBA" id="ARBA00023239"/>
    </source>
</evidence>
<dbReference type="GO" id="GO:0005737">
    <property type="term" value="C:cytoplasm"/>
    <property type="evidence" value="ECO:0007669"/>
    <property type="project" value="UniProtKB-SubCell"/>
</dbReference>
<dbReference type="InterPro" id="IPR029062">
    <property type="entry name" value="Class_I_gatase-like"/>
</dbReference>
<feature type="active site" evidence="10 11">
    <location>
        <position position="190"/>
    </location>
</feature>
<dbReference type="PIRSF" id="PIRSF000495">
    <property type="entry name" value="Amidotransf_hisH"/>
    <property type="match status" value="1"/>
</dbReference>
<keyword evidence="5 10" id="KW-0315">Glutamine amidotransferase</keyword>
<dbReference type="Gene3D" id="3.40.50.880">
    <property type="match status" value="1"/>
</dbReference>
<dbReference type="PANTHER" id="PTHR42701">
    <property type="entry name" value="IMIDAZOLE GLYCEROL PHOSPHATE SYNTHASE SUBUNIT HISH"/>
    <property type="match status" value="1"/>
</dbReference>
<gene>
    <name evidence="10" type="primary">hisH</name>
    <name evidence="13" type="ORF">SAMN06265368_3233</name>
</gene>
<dbReference type="GO" id="GO:0000105">
    <property type="term" value="P:L-histidine biosynthetic process"/>
    <property type="evidence" value="ECO:0007669"/>
    <property type="project" value="UniProtKB-UniRule"/>
</dbReference>
<keyword evidence="13" id="KW-0808">Transferase</keyword>
<dbReference type="EC" id="3.5.1.2" evidence="10"/>
<dbReference type="SUPFAM" id="SSF52317">
    <property type="entry name" value="Class I glutamine amidotransferase-like"/>
    <property type="match status" value="1"/>
</dbReference>
<protein>
    <recommendedName>
        <fullName evidence="10">Imidazole glycerol phosphate synthase subunit HisH</fullName>
        <ecNumber evidence="10">4.3.2.10</ecNumber>
    </recommendedName>
    <alternativeName>
        <fullName evidence="10">IGP synthase glutaminase subunit</fullName>
        <ecNumber evidence="10">3.5.1.2</ecNumber>
    </alternativeName>
    <alternativeName>
        <fullName evidence="10">IGP synthase subunit HisH</fullName>
    </alternativeName>
    <alternativeName>
        <fullName evidence="10">ImGP synthase subunit HisH</fullName>
        <shortName evidence="10">IGPS subunit HisH</shortName>
    </alternativeName>
</protein>
<organism evidence="13 14">
    <name type="scientific">Cohaesibacter gelatinilyticus</name>
    <dbReference type="NCBI Taxonomy" id="372072"/>
    <lineage>
        <taxon>Bacteria</taxon>
        <taxon>Pseudomonadati</taxon>
        <taxon>Pseudomonadota</taxon>
        <taxon>Alphaproteobacteria</taxon>
        <taxon>Hyphomicrobiales</taxon>
        <taxon>Cohaesibacteraceae</taxon>
    </lineage>
</organism>
<dbReference type="PANTHER" id="PTHR42701:SF1">
    <property type="entry name" value="IMIDAZOLE GLYCEROL PHOSPHATE SYNTHASE SUBUNIT HISH"/>
    <property type="match status" value="1"/>
</dbReference>
<dbReference type="InterPro" id="IPR010139">
    <property type="entry name" value="Imidazole-glycPsynth_HisH"/>
</dbReference>
<dbReference type="EC" id="4.3.2.10" evidence="10"/>
<dbReference type="InterPro" id="IPR017926">
    <property type="entry name" value="GATASE"/>
</dbReference>
<dbReference type="GO" id="GO:0004359">
    <property type="term" value="F:glutaminase activity"/>
    <property type="evidence" value="ECO:0007669"/>
    <property type="project" value="UniProtKB-EC"/>
</dbReference>
<evidence type="ECO:0000256" key="6">
    <source>
        <dbReference type="ARBA" id="ARBA00023102"/>
    </source>
</evidence>
<keyword evidence="7 10" id="KW-0456">Lyase</keyword>
<comment type="subcellular location">
    <subcellularLocation>
        <location evidence="10">Cytoplasm</location>
    </subcellularLocation>
</comment>
<dbReference type="NCBIfam" id="TIGR01855">
    <property type="entry name" value="IMP_synth_hisH"/>
    <property type="match status" value="1"/>
</dbReference>
<reference evidence="13 14" key="1">
    <citation type="submission" date="2017-09" db="EMBL/GenBank/DDBJ databases">
        <authorList>
            <person name="Ehlers B."/>
            <person name="Leendertz F.H."/>
        </authorList>
    </citation>
    <scope>NUCLEOTIDE SEQUENCE [LARGE SCALE GENOMIC DNA]</scope>
    <source>
        <strain evidence="13 14">DSM 18289</strain>
    </source>
</reference>
<dbReference type="CDD" id="cd01748">
    <property type="entry name" value="GATase1_IGP_Synthase"/>
    <property type="match status" value="1"/>
</dbReference>
<comment type="catalytic activity">
    <reaction evidence="8 10">
        <text>5-[(5-phospho-1-deoxy-D-ribulos-1-ylimino)methylamino]-1-(5-phospho-beta-D-ribosyl)imidazole-4-carboxamide + L-glutamine = D-erythro-1-(imidazol-4-yl)glycerol 3-phosphate + 5-amino-1-(5-phospho-beta-D-ribosyl)imidazole-4-carboxamide + L-glutamate + H(+)</text>
        <dbReference type="Rhea" id="RHEA:24793"/>
        <dbReference type="ChEBI" id="CHEBI:15378"/>
        <dbReference type="ChEBI" id="CHEBI:29985"/>
        <dbReference type="ChEBI" id="CHEBI:58278"/>
        <dbReference type="ChEBI" id="CHEBI:58359"/>
        <dbReference type="ChEBI" id="CHEBI:58475"/>
        <dbReference type="ChEBI" id="CHEBI:58525"/>
        <dbReference type="EC" id="4.3.2.10"/>
    </reaction>
</comment>
<evidence type="ECO:0000256" key="5">
    <source>
        <dbReference type="ARBA" id="ARBA00022962"/>
    </source>
</evidence>
<comment type="pathway">
    <text evidence="1 10">Amino-acid biosynthesis; L-histidine biosynthesis; L-histidine from 5-phospho-alpha-D-ribose 1-diphosphate: step 5/9.</text>
</comment>
<keyword evidence="4 10" id="KW-0378">Hydrolase</keyword>
<comment type="function">
    <text evidence="10">IGPS catalyzes the conversion of PRFAR and glutamine to IGP, AICAR and glutamate. The HisH subunit catalyzes the hydrolysis of glutamine to glutamate and ammonia as part of the synthesis of IGP and AICAR. The resulting ammonia molecule is channeled to the active site of HisF.</text>
</comment>
<dbReference type="RefSeq" id="WP_097154513.1">
    <property type="nucleotide sequence ID" value="NZ_OBEL01000004.1"/>
</dbReference>
<proteinExistence type="inferred from homology"/>
<evidence type="ECO:0000256" key="1">
    <source>
        <dbReference type="ARBA" id="ARBA00005091"/>
    </source>
</evidence>
<keyword evidence="14" id="KW-1185">Reference proteome</keyword>
<comment type="subunit">
    <text evidence="2 10">Heterodimer of HisH and HisF.</text>
</comment>
<evidence type="ECO:0000313" key="13">
    <source>
        <dbReference type="EMBL" id="SNZ20130.1"/>
    </source>
</evidence>
<evidence type="ECO:0000256" key="8">
    <source>
        <dbReference type="ARBA" id="ARBA00047838"/>
    </source>
</evidence>